<name>A0A9W8JK24_9AGAR</name>
<proteinExistence type="predicted"/>
<sequence>MKFQYSERDHVKQKDLGVGDAPAPTLQELEILRKLREELAWEVASLKEQQELNEEALQHYCSRYKGLTETAKRYQDLKSDIDHKIGLLQDMNGVSSKRVDRFYKEAL</sequence>
<feature type="non-terminal residue" evidence="1">
    <location>
        <position position="107"/>
    </location>
</feature>
<gene>
    <name evidence="1" type="ORF">H1R20_g1893</name>
</gene>
<comment type="caution">
    <text evidence="1">The sequence shown here is derived from an EMBL/GenBank/DDBJ whole genome shotgun (WGS) entry which is preliminary data.</text>
</comment>
<protein>
    <submittedName>
        <fullName evidence="1">Uncharacterized protein</fullName>
    </submittedName>
</protein>
<accession>A0A9W8JK24</accession>
<organism evidence="1 2">
    <name type="scientific">Candolleomyces eurysporus</name>
    <dbReference type="NCBI Taxonomy" id="2828524"/>
    <lineage>
        <taxon>Eukaryota</taxon>
        <taxon>Fungi</taxon>
        <taxon>Dikarya</taxon>
        <taxon>Basidiomycota</taxon>
        <taxon>Agaricomycotina</taxon>
        <taxon>Agaricomycetes</taxon>
        <taxon>Agaricomycetidae</taxon>
        <taxon>Agaricales</taxon>
        <taxon>Agaricineae</taxon>
        <taxon>Psathyrellaceae</taxon>
        <taxon>Candolleomyces</taxon>
    </lineage>
</organism>
<evidence type="ECO:0000313" key="1">
    <source>
        <dbReference type="EMBL" id="KAJ2935203.1"/>
    </source>
</evidence>
<dbReference type="EMBL" id="JANBPK010000703">
    <property type="protein sequence ID" value="KAJ2935203.1"/>
    <property type="molecule type" value="Genomic_DNA"/>
</dbReference>
<reference evidence="1" key="1">
    <citation type="submission" date="2022-06" db="EMBL/GenBank/DDBJ databases">
        <title>Genome Sequence of Candolleomyces eurysporus.</title>
        <authorList>
            <person name="Buettner E."/>
        </authorList>
    </citation>
    <scope>NUCLEOTIDE SEQUENCE</scope>
    <source>
        <strain evidence="1">VTCC 930004</strain>
    </source>
</reference>
<dbReference type="OrthoDB" id="10346298at2759"/>
<evidence type="ECO:0000313" key="2">
    <source>
        <dbReference type="Proteomes" id="UP001140091"/>
    </source>
</evidence>
<dbReference type="AlphaFoldDB" id="A0A9W8JK24"/>
<keyword evidence="2" id="KW-1185">Reference proteome</keyword>
<dbReference type="Proteomes" id="UP001140091">
    <property type="component" value="Unassembled WGS sequence"/>
</dbReference>